<evidence type="ECO:0000313" key="4">
    <source>
        <dbReference type="Proteomes" id="UP000177354"/>
    </source>
</evidence>
<keyword evidence="1" id="KW-0175">Coiled coil</keyword>
<name>A0A1F5Z3G4_9BACT</name>
<comment type="caution">
    <text evidence="3">The sequence shown here is derived from an EMBL/GenBank/DDBJ whole genome shotgun (WGS) entry which is preliminary data.</text>
</comment>
<dbReference type="EMBL" id="MFJF01000012">
    <property type="protein sequence ID" value="OGG06990.1"/>
    <property type="molecule type" value="Genomic_DNA"/>
</dbReference>
<evidence type="ECO:0000313" key="3">
    <source>
        <dbReference type="EMBL" id="OGG06990.1"/>
    </source>
</evidence>
<reference evidence="3 4" key="1">
    <citation type="journal article" date="2016" name="Nat. Commun.">
        <title>Thousands of microbial genomes shed light on interconnected biogeochemical processes in an aquifer system.</title>
        <authorList>
            <person name="Anantharaman K."/>
            <person name="Brown C.T."/>
            <person name="Hug L.A."/>
            <person name="Sharon I."/>
            <person name="Castelle C.J."/>
            <person name="Probst A.J."/>
            <person name="Thomas B.C."/>
            <person name="Singh A."/>
            <person name="Wilkins M.J."/>
            <person name="Karaoz U."/>
            <person name="Brodie E.L."/>
            <person name="Williams K.H."/>
            <person name="Hubbard S.S."/>
            <person name="Banfield J.F."/>
        </authorList>
    </citation>
    <scope>NUCLEOTIDE SEQUENCE [LARGE SCALE GENOMIC DNA]</scope>
</reference>
<evidence type="ECO:0000256" key="1">
    <source>
        <dbReference type="SAM" id="Coils"/>
    </source>
</evidence>
<accession>A0A1F5Z3G4</accession>
<gene>
    <name evidence="3" type="ORF">A2777_03920</name>
</gene>
<feature type="coiled-coil region" evidence="1">
    <location>
        <begin position="360"/>
        <end position="394"/>
    </location>
</feature>
<feature type="region of interest" description="Disordered" evidence="2">
    <location>
        <begin position="1"/>
        <end position="36"/>
    </location>
</feature>
<protein>
    <submittedName>
        <fullName evidence="3">Uncharacterized protein</fullName>
    </submittedName>
</protein>
<dbReference type="AlphaFoldDB" id="A0A1F5Z3G4"/>
<evidence type="ECO:0000256" key="2">
    <source>
        <dbReference type="SAM" id="MobiDB-lite"/>
    </source>
</evidence>
<organism evidence="3 4">
    <name type="scientific">Candidatus Gottesmanbacteria bacterium RIFCSPHIGHO2_01_FULL_40_15</name>
    <dbReference type="NCBI Taxonomy" id="1798376"/>
    <lineage>
        <taxon>Bacteria</taxon>
        <taxon>Candidatus Gottesmaniibacteriota</taxon>
    </lineage>
</organism>
<dbReference type="Proteomes" id="UP000177354">
    <property type="component" value="Unassembled WGS sequence"/>
</dbReference>
<sequence>MATPVATPLKQAPVQAPSGKEGQPAEDTSSTSSEGIRKWRLEKMIEGASGVVEQTGYVSKSYVPTVIEIAERFRQFKKSHKLSREQWDFLESFDQAGGLEDQTVGAEKLLETEAGIIAADRMVTQEVLFRLLALGQSLDLTKKGVVGKTAPETLRLLSLESGLPHLKNELNAVLQKLTGSLGIFHGSEGSLDLTPMADLDISRLPQVHREYIEWCQSGINKENVSEYILNAAKNQLIFYRAIGISPRELNAATPWERLNLDQTESRKLNSKDIAQNISSYWNLDYLEQLKILSFFERENLTPQDKLELAFEAHRNVVAKWTRVRLTEINSGEISGLSDAVGKIEERRTGLEKPEIQARSKERIIEKINEVKEDLTKAQSQLKKYIGQLDEADASLNYIEENRDVNQAERERLQPEVNQLEAERSPIIAEQEQAQINFQIRFEQARDAKEEQRHKSNWEHQKAEFERRLKPIDVDRGYIKKKARLDEIIALFDSEPGLHQKKAIYEHRITSLRETRISGLESRLDDLEEQLETGLAPANKVKLEQFDAVLQALKKYPGAQGILNEKQITDFTDSEPDPVVKRQTGNEIPAAYIAYIDLIFNTDNPPGNMKKEEYRKRAMEVLPQDTLANILAETFDVSFNAGDPLKQVLAVLKARKIGFIDVHGAIAKMIYEIRDKGLNL</sequence>
<proteinExistence type="predicted"/>